<keyword evidence="8" id="KW-1185">Reference proteome</keyword>
<accession>A0A085JEY6</accession>
<dbReference type="OrthoDB" id="5326845at2"/>
<dbReference type="GO" id="GO:0004521">
    <property type="term" value="F:RNA endonuclease activity"/>
    <property type="evidence" value="ECO:0007669"/>
    <property type="project" value="InterPro"/>
</dbReference>
<dbReference type="Pfam" id="PF00545">
    <property type="entry name" value="Ribonuclease"/>
    <property type="match status" value="1"/>
</dbReference>
<protein>
    <recommendedName>
        <fullName evidence="3">Ribonuclease</fullName>
    </recommendedName>
</protein>
<evidence type="ECO:0000313" key="7">
    <source>
        <dbReference type="EMBL" id="KFD19032.1"/>
    </source>
</evidence>
<dbReference type="GO" id="GO:0003723">
    <property type="term" value="F:RNA binding"/>
    <property type="evidence" value="ECO:0007669"/>
    <property type="project" value="InterPro"/>
</dbReference>
<comment type="subcellular location">
    <subcellularLocation>
        <location evidence="1">Secreted</location>
    </subcellularLocation>
</comment>
<dbReference type="Proteomes" id="UP000028602">
    <property type="component" value="Unassembled WGS sequence"/>
</dbReference>
<dbReference type="PRINTS" id="PR00117">
    <property type="entry name" value="BARNASE"/>
</dbReference>
<comment type="similarity">
    <text evidence="2">Belongs to the ribonuclease N1/T1 family.</text>
</comment>
<organism evidence="7 8">
    <name type="scientific">Tatumella ptyseos ATCC 33301</name>
    <dbReference type="NCBI Taxonomy" id="1005995"/>
    <lineage>
        <taxon>Bacteria</taxon>
        <taxon>Pseudomonadati</taxon>
        <taxon>Pseudomonadota</taxon>
        <taxon>Gammaproteobacteria</taxon>
        <taxon>Enterobacterales</taxon>
        <taxon>Erwiniaceae</taxon>
        <taxon>Tatumella</taxon>
    </lineage>
</organism>
<evidence type="ECO:0000313" key="8">
    <source>
        <dbReference type="Proteomes" id="UP000028602"/>
    </source>
</evidence>
<dbReference type="Gene3D" id="3.10.450.30">
    <property type="entry name" value="Microbial ribonucleases"/>
    <property type="match status" value="1"/>
</dbReference>
<keyword evidence="5" id="KW-0540">Nuclease</keyword>
<gene>
    <name evidence="7" type="ORF">GTPT_2333</name>
</gene>
<dbReference type="SUPFAM" id="SSF53933">
    <property type="entry name" value="Microbial ribonucleases"/>
    <property type="match status" value="1"/>
</dbReference>
<keyword evidence="6 7" id="KW-0378">Hydrolase</keyword>
<evidence type="ECO:0000256" key="5">
    <source>
        <dbReference type="ARBA" id="ARBA00022722"/>
    </source>
</evidence>
<name>A0A085JEY6_9GAMM</name>
<evidence type="ECO:0000256" key="2">
    <source>
        <dbReference type="ARBA" id="ARBA00009006"/>
    </source>
</evidence>
<dbReference type="InterPro" id="IPR016191">
    <property type="entry name" value="Ribonuclease/ribotoxin"/>
</dbReference>
<dbReference type="RefSeq" id="WP_029991104.1">
    <property type="nucleotide sequence ID" value="NZ_ATMJ01000040.1"/>
</dbReference>
<dbReference type="InterPro" id="IPR000026">
    <property type="entry name" value="N1-like"/>
</dbReference>
<reference evidence="7 8" key="1">
    <citation type="submission" date="2014-05" db="EMBL/GenBank/DDBJ databases">
        <title>ATOL: Assembling a taxonomically balanced genome-scale reconstruction of the evolutionary history of the Enterobacteriaceae.</title>
        <authorList>
            <person name="Plunkett G.III."/>
            <person name="Neeno-Eckwall E.C."/>
            <person name="Glasner J.D."/>
            <person name="Perna N.T."/>
        </authorList>
    </citation>
    <scope>NUCLEOTIDE SEQUENCE [LARGE SCALE GENOMIC DNA]</scope>
    <source>
        <strain evidence="7 8">ATCC 33301</strain>
    </source>
</reference>
<dbReference type="InterPro" id="IPR001887">
    <property type="entry name" value="Barnase"/>
</dbReference>
<comment type="caution">
    <text evidence="7">The sequence shown here is derived from an EMBL/GenBank/DDBJ whole genome shotgun (WGS) entry which is preliminary data.</text>
</comment>
<evidence type="ECO:0000256" key="4">
    <source>
        <dbReference type="ARBA" id="ARBA00022525"/>
    </source>
</evidence>
<keyword evidence="4" id="KW-0964">Secreted</keyword>
<proteinExistence type="inferred from homology"/>
<dbReference type="EMBL" id="JMPR01000035">
    <property type="protein sequence ID" value="KFD19032.1"/>
    <property type="molecule type" value="Genomic_DNA"/>
</dbReference>
<evidence type="ECO:0000256" key="1">
    <source>
        <dbReference type="ARBA" id="ARBA00004613"/>
    </source>
</evidence>
<dbReference type="eggNOG" id="COG4290">
    <property type="taxonomic scope" value="Bacteria"/>
</dbReference>
<evidence type="ECO:0000256" key="6">
    <source>
        <dbReference type="ARBA" id="ARBA00022801"/>
    </source>
</evidence>
<sequence length="156" mass="17337">MSKKLWGALVIALIASWLGIKPALHGSSPVGPTTRTHNSAQGGVSDITAETAPQKVAAWIHQYHRLPDYYIRKGEARHDGWDPSDANLCDVLPGKAIGGDHFSNREGRLPDAAGRRWYEADVNYRCGHRNADRLLYSSDGLVFLTTDHYRTFTRIP</sequence>
<evidence type="ECO:0000256" key="3">
    <source>
        <dbReference type="ARBA" id="ARBA00022214"/>
    </source>
</evidence>
<dbReference type="GO" id="GO:0005576">
    <property type="term" value="C:extracellular region"/>
    <property type="evidence" value="ECO:0007669"/>
    <property type="project" value="UniProtKB-SubCell"/>
</dbReference>
<dbReference type="GO" id="GO:0016787">
    <property type="term" value="F:hydrolase activity"/>
    <property type="evidence" value="ECO:0007669"/>
    <property type="project" value="UniProtKB-KW"/>
</dbReference>
<dbReference type="AlphaFoldDB" id="A0A085JEY6"/>